<dbReference type="InterPro" id="IPR037055">
    <property type="entry name" value="MHC_I-like_Ag-recog_sf"/>
</dbReference>
<gene>
    <name evidence="3" type="ORF">JD844_007142</name>
</gene>
<name>A0ABQ7T2V3_PHRPL</name>
<evidence type="ECO:0000256" key="2">
    <source>
        <dbReference type="SAM" id="SignalP"/>
    </source>
</evidence>
<dbReference type="PANTHER" id="PTHR15349:SF0">
    <property type="entry name" value="ENDOTHELIAL PROTEIN C RECEPTOR"/>
    <property type="match status" value="1"/>
</dbReference>
<proteinExistence type="predicted"/>
<sequence length="106" mass="12207">MLFLLLLLVSRSLCHWAYGAESHTFTMVQHAYFSNDTSVEIVGHAILDGTKTHSLESHNDHVNVSQLLSLESSDRWELRRSRLHEYLSQLKALVQVLTRERNVSCE</sequence>
<reference evidence="3 4" key="1">
    <citation type="journal article" date="2022" name="Gigascience">
        <title>A chromosome-level genome assembly and annotation of the desert horned lizard, Phrynosoma platyrhinos, provides insight into chromosomal rearrangements among reptiles.</title>
        <authorList>
            <person name="Koochekian N."/>
            <person name="Ascanio A."/>
            <person name="Farleigh K."/>
            <person name="Card D.C."/>
            <person name="Schield D.R."/>
            <person name="Castoe T.A."/>
            <person name="Jezkova T."/>
        </authorList>
    </citation>
    <scope>NUCLEOTIDE SEQUENCE [LARGE SCALE GENOMIC DNA]</scope>
    <source>
        <strain evidence="3">NK-2021</strain>
    </source>
</reference>
<dbReference type="InterPro" id="IPR011162">
    <property type="entry name" value="MHC_I/II-like_Ag-recog"/>
</dbReference>
<keyword evidence="4" id="KW-1185">Reference proteome</keyword>
<evidence type="ECO:0000256" key="1">
    <source>
        <dbReference type="ARBA" id="ARBA00023180"/>
    </source>
</evidence>
<dbReference type="SUPFAM" id="SSF54452">
    <property type="entry name" value="MHC antigen-recognition domain"/>
    <property type="match status" value="1"/>
</dbReference>
<keyword evidence="2" id="KW-0732">Signal</keyword>
<keyword evidence="1" id="KW-0325">Glycoprotein</keyword>
<evidence type="ECO:0000313" key="3">
    <source>
        <dbReference type="EMBL" id="KAH0623932.1"/>
    </source>
</evidence>
<accession>A0ABQ7T2V3</accession>
<protein>
    <submittedName>
        <fullName evidence="3">Uncharacterized protein</fullName>
    </submittedName>
</protein>
<feature type="chain" id="PRO_5047126485" evidence="2">
    <location>
        <begin position="20"/>
        <end position="106"/>
    </location>
</feature>
<organism evidence="3 4">
    <name type="scientific">Phrynosoma platyrhinos</name>
    <name type="common">Desert horned lizard</name>
    <dbReference type="NCBI Taxonomy" id="52577"/>
    <lineage>
        <taxon>Eukaryota</taxon>
        <taxon>Metazoa</taxon>
        <taxon>Chordata</taxon>
        <taxon>Craniata</taxon>
        <taxon>Vertebrata</taxon>
        <taxon>Euteleostomi</taxon>
        <taxon>Lepidosauria</taxon>
        <taxon>Squamata</taxon>
        <taxon>Bifurcata</taxon>
        <taxon>Unidentata</taxon>
        <taxon>Episquamata</taxon>
        <taxon>Toxicofera</taxon>
        <taxon>Iguania</taxon>
        <taxon>Phrynosomatidae</taxon>
        <taxon>Phrynosomatinae</taxon>
        <taxon>Phrynosoma</taxon>
    </lineage>
</organism>
<dbReference type="Gene3D" id="3.30.500.10">
    <property type="entry name" value="MHC class I-like antigen recognition-like"/>
    <property type="match status" value="1"/>
</dbReference>
<dbReference type="InterPro" id="IPR015669">
    <property type="entry name" value="Endothetial_C_recpt"/>
</dbReference>
<dbReference type="EMBL" id="JAIPUX010001880">
    <property type="protein sequence ID" value="KAH0623932.1"/>
    <property type="molecule type" value="Genomic_DNA"/>
</dbReference>
<dbReference type="Proteomes" id="UP000826234">
    <property type="component" value="Unassembled WGS sequence"/>
</dbReference>
<comment type="caution">
    <text evidence="3">The sequence shown here is derived from an EMBL/GenBank/DDBJ whole genome shotgun (WGS) entry which is preliminary data.</text>
</comment>
<feature type="signal peptide" evidence="2">
    <location>
        <begin position="1"/>
        <end position="19"/>
    </location>
</feature>
<dbReference type="PANTHER" id="PTHR15349">
    <property type="entry name" value="ENDOTHELIAL PROTEIN C RECEPTOR"/>
    <property type="match status" value="1"/>
</dbReference>
<evidence type="ECO:0000313" key="4">
    <source>
        <dbReference type="Proteomes" id="UP000826234"/>
    </source>
</evidence>